<keyword evidence="2" id="KW-1185">Reference proteome</keyword>
<gene>
    <name evidence="1" type="ORF">ACH5RR_028666</name>
</gene>
<accession>A0ABD2YT22</accession>
<dbReference type="EMBL" id="JBJUIK010000012">
    <property type="protein sequence ID" value="KAL3509265.1"/>
    <property type="molecule type" value="Genomic_DNA"/>
</dbReference>
<sequence length="91" mass="10073">MRTRNNSEHHEASTLHVTRAIVPSIFIDDDGDVSATTSVSNPTTSKQFTTKRRGTPQLRGVAALYSSNLAKDNSIVAFDEDKARDWDELPL</sequence>
<protein>
    <submittedName>
        <fullName evidence="1">Uncharacterized protein</fullName>
    </submittedName>
</protein>
<evidence type="ECO:0000313" key="1">
    <source>
        <dbReference type="EMBL" id="KAL3509265.1"/>
    </source>
</evidence>
<proteinExistence type="predicted"/>
<evidence type="ECO:0000313" key="2">
    <source>
        <dbReference type="Proteomes" id="UP001630127"/>
    </source>
</evidence>
<comment type="caution">
    <text evidence="1">The sequence shown here is derived from an EMBL/GenBank/DDBJ whole genome shotgun (WGS) entry which is preliminary data.</text>
</comment>
<organism evidence="1 2">
    <name type="scientific">Cinchona calisaya</name>
    <dbReference type="NCBI Taxonomy" id="153742"/>
    <lineage>
        <taxon>Eukaryota</taxon>
        <taxon>Viridiplantae</taxon>
        <taxon>Streptophyta</taxon>
        <taxon>Embryophyta</taxon>
        <taxon>Tracheophyta</taxon>
        <taxon>Spermatophyta</taxon>
        <taxon>Magnoliopsida</taxon>
        <taxon>eudicotyledons</taxon>
        <taxon>Gunneridae</taxon>
        <taxon>Pentapetalae</taxon>
        <taxon>asterids</taxon>
        <taxon>lamiids</taxon>
        <taxon>Gentianales</taxon>
        <taxon>Rubiaceae</taxon>
        <taxon>Cinchonoideae</taxon>
        <taxon>Cinchoneae</taxon>
        <taxon>Cinchona</taxon>
    </lineage>
</organism>
<name>A0ABD2YT22_9GENT</name>
<reference evidence="1 2" key="1">
    <citation type="submission" date="2024-11" db="EMBL/GenBank/DDBJ databases">
        <title>A near-complete genome assembly of Cinchona calisaya.</title>
        <authorList>
            <person name="Lian D.C."/>
            <person name="Zhao X.W."/>
            <person name="Wei L."/>
        </authorList>
    </citation>
    <scope>NUCLEOTIDE SEQUENCE [LARGE SCALE GENOMIC DNA]</scope>
    <source>
        <tissue evidence="1">Nenye</tissue>
    </source>
</reference>
<dbReference type="Proteomes" id="UP001630127">
    <property type="component" value="Unassembled WGS sequence"/>
</dbReference>
<dbReference type="AlphaFoldDB" id="A0ABD2YT22"/>